<proteinExistence type="predicted"/>
<reference evidence="1 2" key="1">
    <citation type="journal article" date="2018" name="PLoS ONE">
        <title>The draft genome of Kipferlia bialata reveals reductive genome evolution in fornicate parasites.</title>
        <authorList>
            <person name="Tanifuji G."/>
            <person name="Takabayashi S."/>
            <person name="Kume K."/>
            <person name="Takagi M."/>
            <person name="Nakayama T."/>
            <person name="Kamikawa R."/>
            <person name="Inagaki Y."/>
            <person name="Hashimoto T."/>
        </authorList>
    </citation>
    <scope>NUCLEOTIDE SEQUENCE [LARGE SCALE GENOMIC DNA]</scope>
    <source>
        <strain evidence="1">NY0173</strain>
    </source>
</reference>
<organism evidence="1 2">
    <name type="scientific">Kipferlia bialata</name>
    <dbReference type="NCBI Taxonomy" id="797122"/>
    <lineage>
        <taxon>Eukaryota</taxon>
        <taxon>Metamonada</taxon>
        <taxon>Carpediemonas-like organisms</taxon>
        <taxon>Kipferlia</taxon>
    </lineage>
</organism>
<evidence type="ECO:0000313" key="1">
    <source>
        <dbReference type="EMBL" id="GIQ81341.1"/>
    </source>
</evidence>
<protein>
    <submittedName>
        <fullName evidence="1">Uncharacterized protein</fullName>
    </submittedName>
</protein>
<keyword evidence="2" id="KW-1185">Reference proteome</keyword>
<dbReference type="EMBL" id="BDIP01000366">
    <property type="protein sequence ID" value="GIQ81341.1"/>
    <property type="molecule type" value="Genomic_DNA"/>
</dbReference>
<comment type="caution">
    <text evidence="1">The sequence shown here is derived from an EMBL/GenBank/DDBJ whole genome shotgun (WGS) entry which is preliminary data.</text>
</comment>
<gene>
    <name evidence="1" type="ORF">KIPB_002288</name>
</gene>
<name>A0A9K3GGJ2_9EUKA</name>
<evidence type="ECO:0000313" key="2">
    <source>
        <dbReference type="Proteomes" id="UP000265618"/>
    </source>
</evidence>
<accession>A0A9K3GGJ2</accession>
<dbReference type="Proteomes" id="UP000265618">
    <property type="component" value="Unassembled WGS sequence"/>
</dbReference>
<dbReference type="AlphaFoldDB" id="A0A9K3GGJ2"/>
<sequence length="127" mass="15070">MKYLKRRARLEECVRQTEGTQDLEVKWWLLEKKNRLGLMRVQIARDRNALERDIIATFGTRQEEIRWMAQLEEESYSKSQRRESHMMDLGYSGVVTAWRETDLIPPILYLGVESYCDSYYGDMGLGL</sequence>